<evidence type="ECO:0000259" key="1">
    <source>
        <dbReference type="Pfam" id="PF08486"/>
    </source>
</evidence>
<dbReference type="Proteomes" id="UP000500961">
    <property type="component" value="Chromosome"/>
</dbReference>
<name>A0A7D4AXK0_9BACT</name>
<dbReference type="InterPro" id="IPR051922">
    <property type="entry name" value="Bact_Sporulation_Assoc"/>
</dbReference>
<dbReference type="PANTHER" id="PTHR30032:SF4">
    <property type="entry name" value="AMIDASE ENHANCER"/>
    <property type="match status" value="1"/>
</dbReference>
<dbReference type="NCBIfam" id="TIGR02669">
    <property type="entry name" value="SpoIID_LytB"/>
    <property type="match status" value="1"/>
</dbReference>
<keyword evidence="3" id="KW-1185">Reference proteome</keyword>
<feature type="domain" description="Sporulation stage II protein D amidase enhancer LytB N-terminal" evidence="1">
    <location>
        <begin position="122"/>
        <end position="204"/>
    </location>
</feature>
<dbReference type="EMBL" id="CP041345">
    <property type="protein sequence ID" value="QKG80174.1"/>
    <property type="molecule type" value="Genomic_DNA"/>
</dbReference>
<dbReference type="GO" id="GO:0030435">
    <property type="term" value="P:sporulation resulting in formation of a cellular spore"/>
    <property type="evidence" value="ECO:0007669"/>
    <property type="project" value="InterPro"/>
</dbReference>
<dbReference type="InterPro" id="IPR013486">
    <property type="entry name" value="SpoIID/LytB"/>
</dbReference>
<dbReference type="KEGG" id="ttz:FHG85_07845"/>
<dbReference type="GO" id="GO:0030288">
    <property type="term" value="C:outer membrane-bounded periplasmic space"/>
    <property type="evidence" value="ECO:0007669"/>
    <property type="project" value="TreeGrafter"/>
</dbReference>
<dbReference type="PANTHER" id="PTHR30032">
    <property type="entry name" value="N-ACETYLMURAMOYL-L-ALANINE AMIDASE-RELATED"/>
    <property type="match status" value="1"/>
</dbReference>
<dbReference type="InterPro" id="IPR013693">
    <property type="entry name" value="SpoIID/LytB_N"/>
</dbReference>
<dbReference type="Pfam" id="PF08486">
    <property type="entry name" value="SpoIID"/>
    <property type="match status" value="1"/>
</dbReference>
<evidence type="ECO:0000313" key="3">
    <source>
        <dbReference type="Proteomes" id="UP000500961"/>
    </source>
</evidence>
<accession>A0A7D4AXK0</accession>
<sequence>MKKFVFSLLLLFLLSFSIFAQKLSVSIFNNVKLSTILVTPTKGEYNLVLGDTIIGLKPLQILYISRSGDSILVRDEFNNYGNFKRVTLVGKTGNDVFRIKPIIPAQAARMYDDNITFYVDYDRVMAINLVDREKYLASVVLAETGPNKEEELYKAQALLARTYTVSHANKHQSEGFNLCDTEHCQAYKGRVENIDYIYDAVLDVKDLIVVDADLKPITAAFHANCGGQTANSEDVWVQALPYLKSVPDRFCTSSSNARWEKRIPLSRWYKFLSEQGVDTSKITRSDLNFNPKNRPKYYTVKGTKILTTTVRKYFKLKSAWFSVYAGKKEVRLSGRGYGHGVGMCQDGALQMARKGMSYEEIVKYYFKGVQIVNISKANISTQTDSLKVEPSSVVK</sequence>
<dbReference type="RefSeq" id="WP_173074665.1">
    <property type="nucleotide sequence ID" value="NZ_CP041345.1"/>
</dbReference>
<organism evidence="2 3">
    <name type="scientific">Tenuifilum thalassicum</name>
    <dbReference type="NCBI Taxonomy" id="2590900"/>
    <lineage>
        <taxon>Bacteria</taxon>
        <taxon>Pseudomonadati</taxon>
        <taxon>Bacteroidota</taxon>
        <taxon>Bacteroidia</taxon>
        <taxon>Bacteroidales</taxon>
        <taxon>Tenuifilaceae</taxon>
        <taxon>Tenuifilum</taxon>
    </lineage>
</organism>
<proteinExistence type="predicted"/>
<reference evidence="2 3" key="1">
    <citation type="submission" date="2019-07" db="EMBL/GenBank/DDBJ databases">
        <title>Thalassofilum flectens gen. nov., sp. nov., a novel moderate thermophilic anaerobe from a shallow sea hot spring in Kunashir Island (Russia), representing a new family in the order Bacteroidales, and proposal of Thalassofilacea fam. nov.</title>
        <authorList>
            <person name="Kochetkova T.V."/>
            <person name="Podosokorskaya O.A."/>
            <person name="Novikov A."/>
            <person name="Elcheninov A.G."/>
            <person name="Toshchakov S.V."/>
            <person name="Kublanov I.V."/>
        </authorList>
    </citation>
    <scope>NUCLEOTIDE SEQUENCE [LARGE SCALE GENOMIC DNA]</scope>
    <source>
        <strain evidence="2 3">38-H</strain>
    </source>
</reference>
<evidence type="ECO:0000313" key="2">
    <source>
        <dbReference type="EMBL" id="QKG80174.1"/>
    </source>
</evidence>
<protein>
    <submittedName>
        <fullName evidence="2">SpoIID/LytB domain-containing protein</fullName>
    </submittedName>
</protein>
<gene>
    <name evidence="2" type="ORF">FHG85_07845</name>
</gene>
<dbReference type="AlphaFoldDB" id="A0A7D4AXK0"/>